<dbReference type="PANTHER" id="PTHR30518">
    <property type="entry name" value="ENDOLYTIC MUREIN TRANSGLYCOSYLASE"/>
    <property type="match status" value="1"/>
</dbReference>
<dbReference type="CDD" id="cd08010">
    <property type="entry name" value="MltG_like"/>
    <property type="match status" value="1"/>
</dbReference>
<dbReference type="EMBL" id="FLUO01000003">
    <property type="protein sequence ID" value="SBW12483.1"/>
    <property type="molecule type" value="Genomic_DNA"/>
</dbReference>
<keyword evidence="1 7" id="KW-1003">Cell membrane</keyword>
<evidence type="ECO:0000256" key="5">
    <source>
        <dbReference type="ARBA" id="ARBA00023239"/>
    </source>
</evidence>
<comment type="similarity">
    <text evidence="7">Belongs to the transglycosylase MltG family.</text>
</comment>
<dbReference type="EC" id="4.2.2.29" evidence="7"/>
<reference evidence="9" key="1">
    <citation type="submission" date="2016-04" db="EMBL/GenBank/DDBJ databases">
        <authorList>
            <person name="Evans L.H."/>
            <person name="Alamgir A."/>
            <person name="Owens N."/>
            <person name="Weber N.D."/>
            <person name="Virtaneva K."/>
            <person name="Barbian K."/>
            <person name="Babar A."/>
            <person name="Rosenke K."/>
        </authorList>
    </citation>
    <scope>NUCLEOTIDE SEQUENCE</scope>
    <source>
        <strain evidence="9">86</strain>
    </source>
</reference>
<dbReference type="AlphaFoldDB" id="A0A212KLA0"/>
<keyword evidence="3 7" id="KW-1133">Transmembrane helix</keyword>
<feature type="signal peptide" evidence="8">
    <location>
        <begin position="1"/>
        <end position="21"/>
    </location>
</feature>
<evidence type="ECO:0000313" key="9">
    <source>
        <dbReference type="EMBL" id="SBW12483.1"/>
    </source>
</evidence>
<keyword evidence="4 7" id="KW-0472">Membrane</keyword>
<accession>A0A212KLA0</accession>
<dbReference type="InterPro" id="IPR003770">
    <property type="entry name" value="MLTG-like"/>
</dbReference>
<evidence type="ECO:0000256" key="1">
    <source>
        <dbReference type="ARBA" id="ARBA00022475"/>
    </source>
</evidence>
<dbReference type="GO" id="GO:0071555">
    <property type="term" value="P:cell wall organization"/>
    <property type="evidence" value="ECO:0007669"/>
    <property type="project" value="UniProtKB-KW"/>
</dbReference>
<evidence type="ECO:0000256" key="2">
    <source>
        <dbReference type="ARBA" id="ARBA00022692"/>
    </source>
</evidence>
<dbReference type="PANTHER" id="PTHR30518:SF2">
    <property type="entry name" value="ENDOLYTIC MUREIN TRANSGLYCOSYLASE"/>
    <property type="match status" value="1"/>
</dbReference>
<evidence type="ECO:0000256" key="3">
    <source>
        <dbReference type="ARBA" id="ARBA00022989"/>
    </source>
</evidence>
<dbReference type="HAMAP" id="MF_02065">
    <property type="entry name" value="MltG"/>
    <property type="match status" value="1"/>
</dbReference>
<dbReference type="Gene3D" id="3.30.1490.480">
    <property type="entry name" value="Endolytic murein transglycosylase"/>
    <property type="match status" value="1"/>
</dbReference>
<keyword evidence="5 7" id="KW-0456">Lyase</keyword>
<evidence type="ECO:0000256" key="8">
    <source>
        <dbReference type="SAM" id="SignalP"/>
    </source>
</evidence>
<dbReference type="Gene3D" id="3.30.160.60">
    <property type="entry name" value="Classic Zinc Finger"/>
    <property type="match status" value="1"/>
</dbReference>
<feature type="chain" id="PRO_5013143567" description="Endolytic murein transglycosylase" evidence="8">
    <location>
        <begin position="22"/>
        <end position="329"/>
    </location>
</feature>
<keyword evidence="7" id="KW-0997">Cell inner membrane</keyword>
<feature type="site" description="Important for catalytic activity" evidence="7">
    <location>
        <position position="204"/>
    </location>
</feature>
<dbReference type="GO" id="GO:0009252">
    <property type="term" value="P:peptidoglycan biosynthetic process"/>
    <property type="evidence" value="ECO:0007669"/>
    <property type="project" value="UniProtKB-UniRule"/>
</dbReference>
<evidence type="ECO:0000256" key="6">
    <source>
        <dbReference type="ARBA" id="ARBA00023316"/>
    </source>
</evidence>
<keyword evidence="2 7" id="KW-0812">Transmembrane</keyword>
<evidence type="ECO:0000256" key="7">
    <source>
        <dbReference type="HAMAP-Rule" id="MF_02065"/>
    </source>
</evidence>
<gene>
    <name evidence="7" type="primary">mltG</name>
    <name evidence="9" type="ORF">KL86APRO_30033</name>
</gene>
<sequence length="329" mass="34529">MATLRRTGVVLVALLALAAAAAAVVYVKGREAFYAPGPSTSETVVVIPKGAGTGRIAELLADAGVIADPLAFRVAARLTEARLKAGEFAFPAGASAAEAMAVVASGKVVQHFLTIPEGWTVKQALAAVAAAPALDGEAPAALPEGALLPETYAYVRGETRARLVARMRAAMESALAAAWAGRAEGLPFKTPEEALTLASIVERETGVAEERPRVAAVFVNRLRFGMKLQSDPTVIYGLSDGAGVLDRSLTRKDLEADHPYNTYEIDGLPPGPIALPGLAAIRATLDPADTRDLYFVADGSGGHVFARSLDEHNRNVAKWRALERAQKSR</sequence>
<name>A0A212KLA0_9PROT</name>
<keyword evidence="8" id="KW-0732">Signal</keyword>
<dbReference type="NCBIfam" id="TIGR00247">
    <property type="entry name" value="endolytic transglycosylase MltG"/>
    <property type="match status" value="1"/>
</dbReference>
<organism evidence="9">
    <name type="scientific">uncultured Alphaproteobacteria bacterium</name>
    <dbReference type="NCBI Taxonomy" id="91750"/>
    <lineage>
        <taxon>Bacteria</taxon>
        <taxon>Pseudomonadati</taxon>
        <taxon>Pseudomonadota</taxon>
        <taxon>Alphaproteobacteria</taxon>
        <taxon>environmental samples</taxon>
    </lineage>
</organism>
<proteinExistence type="inferred from homology"/>
<comment type="catalytic activity">
    <reaction evidence="7">
        <text>a peptidoglycan chain = a peptidoglycan chain with N-acetyl-1,6-anhydromuramyl-[peptide] at the reducing end + a peptidoglycan chain with N-acetylglucosamine at the non-reducing end.</text>
        <dbReference type="EC" id="4.2.2.29"/>
    </reaction>
</comment>
<dbReference type="GO" id="GO:0008932">
    <property type="term" value="F:lytic endotransglycosylase activity"/>
    <property type="evidence" value="ECO:0007669"/>
    <property type="project" value="UniProtKB-UniRule"/>
</dbReference>
<evidence type="ECO:0000256" key="4">
    <source>
        <dbReference type="ARBA" id="ARBA00023136"/>
    </source>
</evidence>
<comment type="function">
    <text evidence="7">Functions as a peptidoglycan terminase that cleaves nascent peptidoglycan strands endolytically to terminate their elongation.</text>
</comment>
<protein>
    <recommendedName>
        <fullName evidence="7">Endolytic murein transglycosylase</fullName>
        <ecNumber evidence="7">4.2.2.29</ecNumber>
    </recommendedName>
    <alternativeName>
        <fullName evidence="7">Peptidoglycan lytic transglycosylase</fullName>
    </alternativeName>
    <alternativeName>
        <fullName evidence="7">Peptidoglycan polymerization terminase</fullName>
    </alternativeName>
</protein>
<dbReference type="GO" id="GO:0005886">
    <property type="term" value="C:plasma membrane"/>
    <property type="evidence" value="ECO:0007669"/>
    <property type="project" value="UniProtKB-UniRule"/>
</dbReference>
<dbReference type="Pfam" id="PF02618">
    <property type="entry name" value="YceG"/>
    <property type="match status" value="1"/>
</dbReference>
<keyword evidence="6 7" id="KW-0961">Cell wall biogenesis/degradation</keyword>